<dbReference type="InterPro" id="IPR004616">
    <property type="entry name" value="Leu/Phe-tRNA_Trfase"/>
</dbReference>
<comment type="catalytic activity">
    <reaction evidence="4">
        <text>N-terminal L-lysyl-[protein] + L-leucyl-tRNA(Leu) = N-terminal L-leucyl-L-lysyl-[protein] + tRNA(Leu) + H(+)</text>
        <dbReference type="Rhea" id="RHEA:12340"/>
        <dbReference type="Rhea" id="RHEA-COMP:9613"/>
        <dbReference type="Rhea" id="RHEA-COMP:9622"/>
        <dbReference type="Rhea" id="RHEA-COMP:12670"/>
        <dbReference type="Rhea" id="RHEA-COMP:12671"/>
        <dbReference type="ChEBI" id="CHEBI:15378"/>
        <dbReference type="ChEBI" id="CHEBI:65249"/>
        <dbReference type="ChEBI" id="CHEBI:78442"/>
        <dbReference type="ChEBI" id="CHEBI:78494"/>
        <dbReference type="ChEBI" id="CHEBI:133043"/>
        <dbReference type="EC" id="2.3.2.6"/>
    </reaction>
</comment>
<evidence type="ECO:0000256" key="2">
    <source>
        <dbReference type="ARBA" id="ARBA00022679"/>
    </source>
</evidence>
<dbReference type="RefSeq" id="WP_345315909.1">
    <property type="nucleotide sequence ID" value="NZ_BAABLF010000005.1"/>
</dbReference>
<comment type="caution">
    <text evidence="5">The sequence shown here is derived from an EMBL/GenBank/DDBJ whole genome shotgun (WGS) entry which is preliminary data.</text>
</comment>
<sequence length="239" mass="26866">MLNAVEYLDHPDADFPSPQQALEEPNGLLAIGGDLSPGRLLHAYRNGIFPWFNDGDPILWWSPNPRAVFDLSSLKISRSTQRSARRGQWHYSVNQAFEAVIAACAEPRNGDPSTWICTPMRQAYLQLHRLGHAHSIEVWHQSRLIGGLYGVGVGGVFCGESMFHRCTDASKAAVWALSREAKVLGVELIDAQILNPHLIALGAQSVSRSQFLERLTQLRNRPVPWSNWRHPVRHFHEPD</sequence>
<dbReference type="Proteomes" id="UP001501600">
    <property type="component" value="Unassembled WGS sequence"/>
</dbReference>
<comment type="catalytic activity">
    <reaction evidence="4">
        <text>N-terminal L-arginyl-[protein] + L-leucyl-tRNA(Leu) = N-terminal L-leucyl-L-arginyl-[protein] + tRNA(Leu) + H(+)</text>
        <dbReference type="Rhea" id="RHEA:50416"/>
        <dbReference type="Rhea" id="RHEA-COMP:9613"/>
        <dbReference type="Rhea" id="RHEA-COMP:9622"/>
        <dbReference type="Rhea" id="RHEA-COMP:12672"/>
        <dbReference type="Rhea" id="RHEA-COMP:12673"/>
        <dbReference type="ChEBI" id="CHEBI:15378"/>
        <dbReference type="ChEBI" id="CHEBI:64719"/>
        <dbReference type="ChEBI" id="CHEBI:78442"/>
        <dbReference type="ChEBI" id="CHEBI:78494"/>
        <dbReference type="ChEBI" id="CHEBI:133044"/>
        <dbReference type="EC" id="2.3.2.6"/>
    </reaction>
</comment>
<keyword evidence="3 4" id="KW-0012">Acyltransferase</keyword>
<dbReference type="Gene3D" id="3.40.630.70">
    <property type="entry name" value="Leucyl/phenylalanyl-tRNA-protein transferase, C-terminal domain"/>
    <property type="match status" value="1"/>
</dbReference>
<dbReference type="Pfam" id="PF03588">
    <property type="entry name" value="Leu_Phe_trans"/>
    <property type="match status" value="1"/>
</dbReference>
<name>A0ABP9RW14_9GAMM</name>
<dbReference type="InterPro" id="IPR016181">
    <property type="entry name" value="Acyl_CoA_acyltransferase"/>
</dbReference>
<reference evidence="6" key="1">
    <citation type="journal article" date="2019" name="Int. J. Syst. Evol. Microbiol.">
        <title>The Global Catalogue of Microorganisms (GCM) 10K type strain sequencing project: providing services to taxonomists for standard genome sequencing and annotation.</title>
        <authorList>
            <consortium name="The Broad Institute Genomics Platform"/>
            <consortium name="The Broad Institute Genome Sequencing Center for Infectious Disease"/>
            <person name="Wu L."/>
            <person name="Ma J."/>
        </authorList>
    </citation>
    <scope>NUCLEOTIDE SEQUENCE [LARGE SCALE GENOMIC DNA]</scope>
    <source>
        <strain evidence="6">JCM 18720</strain>
    </source>
</reference>
<comment type="similarity">
    <text evidence="4">Belongs to the L/F-transferase family.</text>
</comment>
<dbReference type="PANTHER" id="PTHR30098">
    <property type="entry name" value="LEUCYL/PHENYLALANYL-TRNA--PROTEIN TRANSFERASE"/>
    <property type="match status" value="1"/>
</dbReference>
<keyword evidence="1 4" id="KW-0963">Cytoplasm</keyword>
<dbReference type="InterPro" id="IPR042203">
    <property type="entry name" value="Leu/Phe-tRNA_Trfase_C"/>
</dbReference>
<comment type="function">
    <text evidence="4">Functions in the N-end rule pathway of protein degradation where it conjugates Leu, Phe and, less efficiently, Met from aminoacyl-tRNAs to the N-termini of proteins containing an N-terminal arginine or lysine.</text>
</comment>
<dbReference type="InterPro" id="IPR042221">
    <property type="entry name" value="Leu/Phe-tRNA_Trfase_N"/>
</dbReference>
<dbReference type="SUPFAM" id="SSF55729">
    <property type="entry name" value="Acyl-CoA N-acyltransferases (Nat)"/>
    <property type="match status" value="1"/>
</dbReference>
<evidence type="ECO:0000256" key="3">
    <source>
        <dbReference type="ARBA" id="ARBA00023315"/>
    </source>
</evidence>
<organism evidence="5 6">
    <name type="scientific">Ferrimonas gelatinilytica</name>
    <dbReference type="NCBI Taxonomy" id="1255257"/>
    <lineage>
        <taxon>Bacteria</taxon>
        <taxon>Pseudomonadati</taxon>
        <taxon>Pseudomonadota</taxon>
        <taxon>Gammaproteobacteria</taxon>
        <taxon>Alteromonadales</taxon>
        <taxon>Ferrimonadaceae</taxon>
        <taxon>Ferrimonas</taxon>
    </lineage>
</organism>
<keyword evidence="2 4" id="KW-0808">Transferase</keyword>
<protein>
    <recommendedName>
        <fullName evidence="4">Leucyl/phenylalanyl-tRNA--protein transferase</fullName>
        <ecNumber evidence="4">2.3.2.6</ecNumber>
    </recommendedName>
    <alternativeName>
        <fullName evidence="4">L/F-transferase</fullName>
    </alternativeName>
    <alternativeName>
        <fullName evidence="4">Leucyltransferase</fullName>
    </alternativeName>
    <alternativeName>
        <fullName evidence="4">Phenyalanyltransferase</fullName>
    </alternativeName>
</protein>
<dbReference type="HAMAP" id="MF_00688">
    <property type="entry name" value="Leu_Phe_trans"/>
    <property type="match status" value="1"/>
</dbReference>
<dbReference type="GO" id="GO:0016740">
    <property type="term" value="F:transferase activity"/>
    <property type="evidence" value="ECO:0007669"/>
    <property type="project" value="UniProtKB-KW"/>
</dbReference>
<evidence type="ECO:0000256" key="4">
    <source>
        <dbReference type="HAMAP-Rule" id="MF_00688"/>
    </source>
</evidence>
<proteinExistence type="inferred from homology"/>
<dbReference type="EMBL" id="BAABLF010000005">
    <property type="protein sequence ID" value="GAA5188139.1"/>
    <property type="molecule type" value="Genomic_DNA"/>
</dbReference>
<dbReference type="EC" id="2.3.2.6" evidence="4"/>
<comment type="subcellular location">
    <subcellularLocation>
        <location evidence="4">Cytoplasm</location>
    </subcellularLocation>
</comment>
<keyword evidence="6" id="KW-1185">Reference proteome</keyword>
<evidence type="ECO:0000256" key="1">
    <source>
        <dbReference type="ARBA" id="ARBA00022490"/>
    </source>
</evidence>
<evidence type="ECO:0000313" key="5">
    <source>
        <dbReference type="EMBL" id="GAA5188139.1"/>
    </source>
</evidence>
<evidence type="ECO:0000313" key="6">
    <source>
        <dbReference type="Proteomes" id="UP001501600"/>
    </source>
</evidence>
<dbReference type="NCBIfam" id="TIGR00667">
    <property type="entry name" value="aat"/>
    <property type="match status" value="1"/>
</dbReference>
<dbReference type="PANTHER" id="PTHR30098:SF2">
    <property type="entry name" value="LEUCYL_PHENYLALANYL-TRNA--PROTEIN TRANSFERASE"/>
    <property type="match status" value="1"/>
</dbReference>
<gene>
    <name evidence="4 5" type="primary">aat</name>
    <name evidence="5" type="ORF">GCM10025772_07360</name>
</gene>
<dbReference type="Gene3D" id="3.30.70.3550">
    <property type="entry name" value="Leucyl/phenylalanyl-tRNA-protein transferase, N-terminal domain"/>
    <property type="match status" value="1"/>
</dbReference>
<comment type="catalytic activity">
    <reaction evidence="4">
        <text>L-phenylalanyl-tRNA(Phe) + an N-terminal L-alpha-aminoacyl-[protein] = an N-terminal L-phenylalanyl-L-alpha-aminoacyl-[protein] + tRNA(Phe)</text>
        <dbReference type="Rhea" id="RHEA:43632"/>
        <dbReference type="Rhea" id="RHEA-COMP:9668"/>
        <dbReference type="Rhea" id="RHEA-COMP:9699"/>
        <dbReference type="Rhea" id="RHEA-COMP:10636"/>
        <dbReference type="Rhea" id="RHEA-COMP:10637"/>
        <dbReference type="ChEBI" id="CHEBI:78442"/>
        <dbReference type="ChEBI" id="CHEBI:78531"/>
        <dbReference type="ChEBI" id="CHEBI:78597"/>
        <dbReference type="ChEBI" id="CHEBI:83561"/>
        <dbReference type="EC" id="2.3.2.6"/>
    </reaction>
</comment>
<accession>A0ABP9RW14</accession>